<keyword evidence="1" id="KW-0472">Membrane</keyword>
<organism evidence="2 3">
    <name type="scientific">Trichinella pseudospiralis</name>
    <name type="common">Parasitic roundworm</name>
    <dbReference type="NCBI Taxonomy" id="6337"/>
    <lineage>
        <taxon>Eukaryota</taxon>
        <taxon>Metazoa</taxon>
        <taxon>Ecdysozoa</taxon>
        <taxon>Nematoda</taxon>
        <taxon>Enoplea</taxon>
        <taxon>Dorylaimia</taxon>
        <taxon>Trichinellida</taxon>
        <taxon>Trichinellidae</taxon>
        <taxon>Trichinella</taxon>
    </lineage>
</organism>
<dbReference type="AlphaFoldDB" id="A0A0V1IUX8"/>
<sequence length="100" mass="11412">MIASLAKRKREAKVVIILETEKHFDTTGSGDIILPSLKIKLPSSQPHQFKAHNQRNDCNNMNHGWKSLLLILVMLISLIVQNVNEKPRYCSFFNSLPIND</sequence>
<name>A0A0V1IUX8_TRIPS</name>
<proteinExistence type="predicted"/>
<gene>
    <name evidence="2" type="ORF">T4B_3906</name>
</gene>
<evidence type="ECO:0008006" key="4">
    <source>
        <dbReference type="Google" id="ProtNLM"/>
    </source>
</evidence>
<protein>
    <recommendedName>
        <fullName evidence="4">Transmembrane protein</fullName>
    </recommendedName>
</protein>
<evidence type="ECO:0000313" key="2">
    <source>
        <dbReference type="EMBL" id="KRZ26612.1"/>
    </source>
</evidence>
<accession>A0A0V1IUX8</accession>
<dbReference type="Proteomes" id="UP000054805">
    <property type="component" value="Unassembled WGS sequence"/>
</dbReference>
<keyword evidence="3" id="KW-1185">Reference proteome</keyword>
<keyword evidence="1" id="KW-0812">Transmembrane</keyword>
<evidence type="ECO:0000256" key="1">
    <source>
        <dbReference type="SAM" id="Phobius"/>
    </source>
</evidence>
<evidence type="ECO:0000313" key="3">
    <source>
        <dbReference type="Proteomes" id="UP000054805"/>
    </source>
</evidence>
<dbReference type="EMBL" id="JYDS01000082">
    <property type="protein sequence ID" value="KRZ26612.1"/>
    <property type="molecule type" value="Genomic_DNA"/>
</dbReference>
<keyword evidence="1" id="KW-1133">Transmembrane helix</keyword>
<comment type="caution">
    <text evidence="2">The sequence shown here is derived from an EMBL/GenBank/DDBJ whole genome shotgun (WGS) entry which is preliminary data.</text>
</comment>
<reference evidence="2 3" key="1">
    <citation type="submission" date="2015-01" db="EMBL/GenBank/DDBJ databases">
        <title>Evolution of Trichinella species and genotypes.</title>
        <authorList>
            <person name="Korhonen P.K."/>
            <person name="Edoardo P."/>
            <person name="Giuseppe L.R."/>
            <person name="Gasser R.B."/>
        </authorList>
    </citation>
    <scope>NUCLEOTIDE SEQUENCE [LARGE SCALE GENOMIC DNA]</scope>
    <source>
        <strain evidence="2">ISS588</strain>
    </source>
</reference>
<feature type="transmembrane region" description="Helical" evidence="1">
    <location>
        <begin position="64"/>
        <end position="83"/>
    </location>
</feature>